<dbReference type="EMBL" id="BMTF01000014">
    <property type="protein sequence ID" value="GGV89249.1"/>
    <property type="molecule type" value="Genomic_DNA"/>
</dbReference>
<dbReference type="InterPro" id="IPR036412">
    <property type="entry name" value="HAD-like_sf"/>
</dbReference>
<protein>
    <recommendedName>
        <fullName evidence="3">Phosphatase</fullName>
    </recommendedName>
</protein>
<name>A0ABQ2W2K1_9ACTN</name>
<comment type="caution">
    <text evidence="1">The sequence shown here is derived from an EMBL/GenBank/DDBJ whole genome shotgun (WGS) entry which is preliminary data.</text>
</comment>
<sequence length="89" mass="9794">MKRLPAELVIFDRDGVLVDSERICVGVDAVIPADRSWSESWRTHPLRHVGAGPDRVTGPGVTRSAYFRRVGHRAGKSVTPWCVLVEDGA</sequence>
<proteinExistence type="predicted"/>
<evidence type="ECO:0008006" key="3">
    <source>
        <dbReference type="Google" id="ProtNLM"/>
    </source>
</evidence>
<organism evidence="1 2">
    <name type="scientific">Streptomyces gelaticus</name>
    <dbReference type="NCBI Taxonomy" id="285446"/>
    <lineage>
        <taxon>Bacteria</taxon>
        <taxon>Bacillati</taxon>
        <taxon>Actinomycetota</taxon>
        <taxon>Actinomycetes</taxon>
        <taxon>Kitasatosporales</taxon>
        <taxon>Streptomycetaceae</taxon>
        <taxon>Streptomyces</taxon>
    </lineage>
</organism>
<keyword evidence="2" id="KW-1185">Reference proteome</keyword>
<evidence type="ECO:0000313" key="2">
    <source>
        <dbReference type="Proteomes" id="UP000660675"/>
    </source>
</evidence>
<gene>
    <name evidence="1" type="ORF">GCM10015535_42700</name>
</gene>
<dbReference type="Proteomes" id="UP000660675">
    <property type="component" value="Unassembled WGS sequence"/>
</dbReference>
<accession>A0ABQ2W2K1</accession>
<dbReference type="SUPFAM" id="SSF56784">
    <property type="entry name" value="HAD-like"/>
    <property type="match status" value="1"/>
</dbReference>
<reference evidence="2" key="1">
    <citation type="journal article" date="2019" name="Int. J. Syst. Evol. Microbiol.">
        <title>The Global Catalogue of Microorganisms (GCM) 10K type strain sequencing project: providing services to taxonomists for standard genome sequencing and annotation.</title>
        <authorList>
            <consortium name="The Broad Institute Genomics Platform"/>
            <consortium name="The Broad Institute Genome Sequencing Center for Infectious Disease"/>
            <person name="Wu L."/>
            <person name="Ma J."/>
        </authorList>
    </citation>
    <scope>NUCLEOTIDE SEQUENCE [LARGE SCALE GENOMIC DNA]</scope>
    <source>
        <strain evidence="2">JCM 4376</strain>
    </source>
</reference>
<evidence type="ECO:0000313" key="1">
    <source>
        <dbReference type="EMBL" id="GGV89249.1"/>
    </source>
</evidence>